<dbReference type="SUPFAM" id="SSF51556">
    <property type="entry name" value="Metallo-dependent hydrolases"/>
    <property type="match status" value="1"/>
</dbReference>
<dbReference type="STRING" id="408074.SAMN05660909_04446"/>
<keyword evidence="3" id="KW-1185">Reference proteome</keyword>
<dbReference type="AlphaFoldDB" id="A0A1H4FIV8"/>
<name>A0A1H4FIV8_9BACT</name>
<evidence type="ECO:0000259" key="1">
    <source>
        <dbReference type="Pfam" id="PF01979"/>
    </source>
</evidence>
<dbReference type="PANTHER" id="PTHR43135">
    <property type="entry name" value="ALPHA-D-RIBOSE 1-METHYLPHOSPHONATE 5-TRIPHOSPHATE DIPHOSPHATASE"/>
    <property type="match status" value="1"/>
</dbReference>
<evidence type="ECO:0000313" key="2">
    <source>
        <dbReference type="EMBL" id="SEA97303.1"/>
    </source>
</evidence>
<dbReference type="Proteomes" id="UP000199656">
    <property type="component" value="Unassembled WGS sequence"/>
</dbReference>
<dbReference type="InterPro" id="IPR051781">
    <property type="entry name" value="Metallo-dep_Hydrolase"/>
</dbReference>
<organism evidence="2 3">
    <name type="scientific">Chitinophaga terrae</name>
    <name type="common">ex Kim and Jung 2007</name>
    <dbReference type="NCBI Taxonomy" id="408074"/>
    <lineage>
        <taxon>Bacteria</taxon>
        <taxon>Pseudomonadati</taxon>
        <taxon>Bacteroidota</taxon>
        <taxon>Chitinophagia</taxon>
        <taxon>Chitinophagales</taxon>
        <taxon>Chitinophagaceae</taxon>
        <taxon>Chitinophaga</taxon>
    </lineage>
</organism>
<dbReference type="EMBL" id="FNRL01000025">
    <property type="protein sequence ID" value="SEA97303.1"/>
    <property type="molecule type" value="Genomic_DNA"/>
</dbReference>
<dbReference type="InterPro" id="IPR006680">
    <property type="entry name" value="Amidohydro-rel"/>
</dbReference>
<feature type="domain" description="Amidohydrolase-related" evidence="1">
    <location>
        <begin position="883"/>
        <end position="964"/>
    </location>
</feature>
<feature type="domain" description="Amidohydrolase-related" evidence="1">
    <location>
        <begin position="396"/>
        <end position="447"/>
    </location>
</feature>
<dbReference type="PANTHER" id="PTHR43135:SF3">
    <property type="entry name" value="ALPHA-D-RIBOSE 1-METHYLPHOSPHONATE 5-TRIPHOSPHATE DIPHOSPHATASE"/>
    <property type="match status" value="1"/>
</dbReference>
<evidence type="ECO:0000313" key="3">
    <source>
        <dbReference type="Proteomes" id="UP000199656"/>
    </source>
</evidence>
<dbReference type="SUPFAM" id="SSF51338">
    <property type="entry name" value="Composite domain of metallo-dependent hydrolases"/>
    <property type="match status" value="2"/>
</dbReference>
<accession>A0A1H4FIV8</accession>
<dbReference type="Gene3D" id="3.20.20.140">
    <property type="entry name" value="Metal-dependent hydrolases"/>
    <property type="match status" value="2"/>
</dbReference>
<dbReference type="GO" id="GO:0016810">
    <property type="term" value="F:hydrolase activity, acting on carbon-nitrogen (but not peptide) bonds"/>
    <property type="evidence" value="ECO:0007669"/>
    <property type="project" value="InterPro"/>
</dbReference>
<reference evidence="3" key="1">
    <citation type="submission" date="2016-10" db="EMBL/GenBank/DDBJ databases">
        <authorList>
            <person name="Varghese N."/>
            <person name="Submissions S."/>
        </authorList>
    </citation>
    <scope>NUCLEOTIDE SEQUENCE [LARGE SCALE GENOMIC DNA]</scope>
    <source>
        <strain evidence="3">DSM 23920</strain>
    </source>
</reference>
<dbReference type="InterPro" id="IPR032466">
    <property type="entry name" value="Metal_Hydrolase"/>
</dbReference>
<gene>
    <name evidence="2" type="ORF">SAMN05660909_04446</name>
</gene>
<sequence>MICYFSLSTKSGPSKLETYMKKASEKPVKALLSRCLAYAMNRRRSKLLVLGLLASATYAQAQETFPVNGIADPREKCFAFTHATIVKDPQTVLNNATLVIRDGKIVDVGPAAAIPKDAVVLDCKGKYIYPSFVDAFSSYGLAEPKKGASAWNAPPQFLSNTKGAYGWNQAIKSEVNAVDIFAVDDAKATPLREAGFGTVLTQQQDGVARGTAALVTLADERENKVIIRERAAAGYSFNKGSSTQNYPNSLMGAIALLRQTYLDAQWYKNQGSKEGVNLSLQAWNNNQQLPQIFEVSDKWDALRADKIGDEFGVQYIIKAGGNEYQRINEMAATKATFILPLNFPGALDVEDPNDARLVSLASMKHWEMAPSQPAVFEKANIPFCLTAAELSDTRQFLANVRKAIEYGLSPAKALEALTKTPATLIKSYDQVGSLDAGKLANFLITSGPIFEEKTILYQNWVQGHKYTIKADGWNDVRGQYTVSVTPGATFNVEVKGSPASPSIAVIQADTLAGKIDIDGKLVTLSLPLAKNAKSNLRLSGMLGTGDWTGTGVDTSGNPVKWTAKFVKTLPEKAENKKSATPVLGALYYPFNGYGWEKLPQQQDLLIKNATVWTNEKDGILQQTDVLIRNGKIAQIGKNLSGGNARVIDGTGKHLSAGIIDEHSHIAISAGVNESSQSVTAEVRIADVINPDDVNIYRQLSGGVTASHLLHGSANAIGGQSQLIKLRWGQSAEGLKVTNWDPFIKFALGENVKQSNWGDRNTVRFPQTRMGVEQVYVDAFTRAREYEKKGPNRRRDLELDALSEILNHKRFITCHSYVQSEINMLMHVADSFHFRVNTFTHILEGYKVADKMKAHGAGAGTFADWWAYKMEVQDAIPYNAAIMQKVGVVTAINSDDAEMARRLNQEAAKTVKYGGLSEEDALKLVTLNPARLLHVDNRMGSIKVGKDADVVLWTDNPLSIYAKAAVTIVDGIVEFDRETDLQLRSRIASERNRLIQLMLAEKKKGSPVKKATYVPDEIYHCEDLQGGHQQGIVY</sequence>
<proteinExistence type="predicted"/>
<dbReference type="Gene3D" id="2.30.40.10">
    <property type="entry name" value="Urease, subunit C, domain 1"/>
    <property type="match status" value="2"/>
</dbReference>
<protein>
    <submittedName>
        <fullName evidence="2">Imidazolonepropionase</fullName>
    </submittedName>
</protein>
<dbReference type="Pfam" id="PF01979">
    <property type="entry name" value="Amidohydro_1"/>
    <property type="match status" value="2"/>
</dbReference>
<dbReference type="InterPro" id="IPR011059">
    <property type="entry name" value="Metal-dep_hydrolase_composite"/>
</dbReference>